<proteinExistence type="predicted"/>
<dbReference type="InterPro" id="IPR036134">
    <property type="entry name" value="Crypto/Photolyase_FAD-like_sf"/>
</dbReference>
<dbReference type="SUPFAM" id="SSF48173">
    <property type="entry name" value="Cryptochrome/photolyase FAD-binding domain"/>
    <property type="match status" value="1"/>
</dbReference>
<organism evidence="5 6">
    <name type="scientific">Cyanobium usitatum str. Tous</name>
    <dbReference type="NCBI Taxonomy" id="2116684"/>
    <lineage>
        <taxon>Bacteria</taxon>
        <taxon>Bacillati</taxon>
        <taxon>Cyanobacteriota</taxon>
        <taxon>Cyanophyceae</taxon>
        <taxon>Synechococcales</taxon>
        <taxon>Prochlorococcaceae</taxon>
        <taxon>Cyanobium</taxon>
    </lineage>
</organism>
<dbReference type="GO" id="GO:0043153">
    <property type="term" value="P:entrainment of circadian clock by photoperiod"/>
    <property type="evidence" value="ECO:0007669"/>
    <property type="project" value="TreeGrafter"/>
</dbReference>
<dbReference type="GO" id="GO:0003904">
    <property type="term" value="F:deoxyribodipyrimidine photo-lyase activity"/>
    <property type="evidence" value="ECO:0007669"/>
    <property type="project" value="TreeGrafter"/>
</dbReference>
<dbReference type="PANTHER" id="PTHR11455:SF18">
    <property type="entry name" value="SI:CH1073-390K14.1"/>
    <property type="match status" value="1"/>
</dbReference>
<dbReference type="GO" id="GO:0003677">
    <property type="term" value="F:DNA binding"/>
    <property type="evidence" value="ECO:0007669"/>
    <property type="project" value="TreeGrafter"/>
</dbReference>
<dbReference type="InterPro" id="IPR005101">
    <property type="entry name" value="Cryptochr/Photolyase_FAD-bd"/>
</dbReference>
<evidence type="ECO:0000313" key="5">
    <source>
        <dbReference type="EMBL" id="PSJ04968.1"/>
    </source>
</evidence>
<dbReference type="InterPro" id="IPR002081">
    <property type="entry name" value="Cryptochrome/DNA_photolyase_1"/>
</dbReference>
<feature type="domain" description="Cryptochrome/DNA photolyase FAD-binding" evidence="4">
    <location>
        <begin position="109"/>
        <end position="231"/>
    </location>
</feature>
<evidence type="ECO:0000259" key="4">
    <source>
        <dbReference type="Pfam" id="PF03441"/>
    </source>
</evidence>
<dbReference type="Gene3D" id="1.10.579.10">
    <property type="entry name" value="DNA Cyclobutane Dipyrimidine Photolyase, subunit A, domain 3"/>
    <property type="match status" value="1"/>
</dbReference>
<dbReference type="EMBL" id="PXXO01000008">
    <property type="protein sequence ID" value="PSJ04968.1"/>
    <property type="molecule type" value="Genomic_DNA"/>
</dbReference>
<evidence type="ECO:0000256" key="2">
    <source>
        <dbReference type="ARBA" id="ARBA00022827"/>
    </source>
</evidence>
<accession>A0A2P7MUP3</accession>
<dbReference type="AlphaFoldDB" id="A0A2P7MUP3"/>
<comment type="cofactor">
    <cofactor evidence="3">
        <name>FAD</name>
        <dbReference type="ChEBI" id="CHEBI:57692"/>
    </cofactor>
    <text evidence="3">Binds 1 FAD per subunit.</text>
</comment>
<keyword evidence="5" id="KW-0456">Lyase</keyword>
<dbReference type="OrthoDB" id="9772484at2"/>
<dbReference type="Pfam" id="PF03441">
    <property type="entry name" value="FAD_binding_7"/>
    <property type="match status" value="1"/>
</dbReference>
<keyword evidence="6" id="KW-1185">Reference proteome</keyword>
<evidence type="ECO:0000256" key="3">
    <source>
        <dbReference type="PIRSR" id="PIRSR602081-1"/>
    </source>
</evidence>
<comment type="caution">
    <text evidence="5">The sequence shown here is derived from an EMBL/GenBank/DDBJ whole genome shotgun (WGS) entry which is preliminary data.</text>
</comment>
<dbReference type="Gene3D" id="1.25.40.80">
    <property type="match status" value="1"/>
</dbReference>
<dbReference type="PANTHER" id="PTHR11455">
    <property type="entry name" value="CRYPTOCHROME"/>
    <property type="match status" value="1"/>
</dbReference>
<evidence type="ECO:0000256" key="1">
    <source>
        <dbReference type="ARBA" id="ARBA00022630"/>
    </source>
</evidence>
<protein>
    <submittedName>
        <fullName evidence="5">Deoxyribodipyrimidine photolyase</fullName>
    </submittedName>
</protein>
<dbReference type="GO" id="GO:0005737">
    <property type="term" value="C:cytoplasm"/>
    <property type="evidence" value="ECO:0007669"/>
    <property type="project" value="TreeGrafter"/>
</dbReference>
<evidence type="ECO:0000313" key="6">
    <source>
        <dbReference type="Proteomes" id="UP000243002"/>
    </source>
</evidence>
<feature type="binding site" evidence="3">
    <location>
        <begin position="209"/>
        <end position="211"/>
    </location>
    <ligand>
        <name>FAD</name>
        <dbReference type="ChEBI" id="CHEBI:57692"/>
    </ligand>
</feature>
<feature type="binding site" evidence="3">
    <location>
        <position position="59"/>
    </location>
    <ligand>
        <name>FAD</name>
        <dbReference type="ChEBI" id="CHEBI:57692"/>
    </ligand>
</feature>
<dbReference type="RefSeq" id="WP_106632233.1">
    <property type="nucleotide sequence ID" value="NZ_PXXO01000008.1"/>
</dbReference>
<dbReference type="GO" id="GO:0032922">
    <property type="term" value="P:circadian regulation of gene expression"/>
    <property type="evidence" value="ECO:0007669"/>
    <property type="project" value="TreeGrafter"/>
</dbReference>
<dbReference type="GO" id="GO:0071949">
    <property type="term" value="F:FAD binding"/>
    <property type="evidence" value="ECO:0007669"/>
    <property type="project" value="TreeGrafter"/>
</dbReference>
<dbReference type="Proteomes" id="UP000243002">
    <property type="component" value="Unassembled WGS sequence"/>
</dbReference>
<keyword evidence="2 3" id="KW-0274">FAD</keyword>
<reference evidence="5 6" key="1">
    <citation type="journal article" date="2018" name="Environ. Microbiol.">
        <title>Ecological and genomic features of two widespread freshwater picocyanobacteria.</title>
        <authorList>
            <person name="Cabello-Yeves P.J."/>
            <person name="Picazo A."/>
            <person name="Camacho A."/>
            <person name="Callieri C."/>
            <person name="Rosselli R."/>
            <person name="Roda-Garcia J.J."/>
            <person name="Coutinho F.H."/>
            <person name="Rodriguez-Valera F."/>
        </authorList>
    </citation>
    <scope>NUCLEOTIDE SEQUENCE [LARGE SCALE GENOMIC DNA]</scope>
    <source>
        <strain evidence="5 6">Tous</strain>
    </source>
</reference>
<gene>
    <name evidence="5" type="ORF">C7K55_08085</name>
</gene>
<name>A0A2P7MUP3_9CYAN</name>
<sequence>MRSGDSLPPGDLPRQFASRDGMEATLRQLFPQAPGGLSPIQGGRRAAEAALAAIDPAAYGRSRNHLDGAVTRLSPHIRHGVLSLVEVREAVFAWLARSGQPPVAAQKLINELGWRDYWQRLWRQLGDGIWRDQEPLKTGHPPERYAAALPDDLLEARTGLACMDGFASELIHTGWLHNHARMWLAAYVVHWRLIQWQAGARWFLQHLLDGDPASNNLSWQWVASSFSSKPYMFNRENLERFSSGRYCSACAAASEGTCPFEASYEQLQAHLFPGASPC</sequence>
<keyword evidence="1 3" id="KW-0285">Flavoprotein</keyword>